<dbReference type="EMBL" id="JAPWTJ010001181">
    <property type="protein sequence ID" value="KAJ8973406.1"/>
    <property type="molecule type" value="Genomic_DNA"/>
</dbReference>
<evidence type="ECO:0000313" key="1">
    <source>
        <dbReference type="EMBL" id="KAJ8973406.1"/>
    </source>
</evidence>
<evidence type="ECO:0000313" key="2">
    <source>
        <dbReference type="Proteomes" id="UP001162164"/>
    </source>
</evidence>
<dbReference type="Proteomes" id="UP001162164">
    <property type="component" value="Unassembled WGS sequence"/>
</dbReference>
<comment type="caution">
    <text evidence="1">The sequence shown here is derived from an EMBL/GenBank/DDBJ whole genome shotgun (WGS) entry which is preliminary data.</text>
</comment>
<protein>
    <submittedName>
        <fullName evidence="1">Uncharacterized protein</fullName>
    </submittedName>
</protein>
<sequence length="94" mass="10367">MPEEPAGTTYVIYNVGATVKRDRGTVTPAPHIRTNVRSSNVWIGNIVLAPMFVPKLEVFRLVSVFDDTSKGCVPMLAIPTIHWTWTVTHASVFG</sequence>
<organism evidence="1 2">
    <name type="scientific">Molorchus minor</name>
    <dbReference type="NCBI Taxonomy" id="1323400"/>
    <lineage>
        <taxon>Eukaryota</taxon>
        <taxon>Metazoa</taxon>
        <taxon>Ecdysozoa</taxon>
        <taxon>Arthropoda</taxon>
        <taxon>Hexapoda</taxon>
        <taxon>Insecta</taxon>
        <taxon>Pterygota</taxon>
        <taxon>Neoptera</taxon>
        <taxon>Endopterygota</taxon>
        <taxon>Coleoptera</taxon>
        <taxon>Polyphaga</taxon>
        <taxon>Cucujiformia</taxon>
        <taxon>Chrysomeloidea</taxon>
        <taxon>Cerambycidae</taxon>
        <taxon>Lamiinae</taxon>
        <taxon>Monochamini</taxon>
        <taxon>Molorchus</taxon>
    </lineage>
</organism>
<proteinExistence type="predicted"/>
<gene>
    <name evidence="1" type="ORF">NQ317_006472</name>
</gene>
<accession>A0ABQ9J645</accession>
<name>A0ABQ9J645_9CUCU</name>
<keyword evidence="2" id="KW-1185">Reference proteome</keyword>
<reference evidence="1" key="1">
    <citation type="journal article" date="2023" name="Insect Mol. Biol.">
        <title>Genome sequencing provides insights into the evolution of gene families encoding plant cell wall-degrading enzymes in longhorned beetles.</title>
        <authorList>
            <person name="Shin N.R."/>
            <person name="Okamura Y."/>
            <person name="Kirsch R."/>
            <person name="Pauchet Y."/>
        </authorList>
    </citation>
    <scope>NUCLEOTIDE SEQUENCE</scope>
    <source>
        <strain evidence="1">MMC_N1</strain>
    </source>
</reference>